<dbReference type="InterPro" id="IPR015500">
    <property type="entry name" value="Peptidase_S8_subtilisin-rel"/>
</dbReference>
<evidence type="ECO:0000256" key="7">
    <source>
        <dbReference type="RuleBase" id="RU003355"/>
    </source>
</evidence>
<dbReference type="Gene3D" id="3.30.70.80">
    <property type="entry name" value="Peptidase S8 propeptide/proteinase inhibitor I9"/>
    <property type="match status" value="1"/>
</dbReference>
<proteinExistence type="inferred from homology"/>
<evidence type="ECO:0000313" key="11">
    <source>
        <dbReference type="Proteomes" id="UP000619260"/>
    </source>
</evidence>
<feature type="active site" description="Charge relay system" evidence="5 6">
    <location>
        <position position="341"/>
    </location>
</feature>
<dbReference type="GO" id="GO:0006508">
    <property type="term" value="P:proteolysis"/>
    <property type="evidence" value="ECO:0007669"/>
    <property type="project" value="UniProtKB-KW"/>
</dbReference>
<dbReference type="InterPro" id="IPR023828">
    <property type="entry name" value="Peptidase_S8_Ser-AS"/>
</dbReference>
<dbReference type="InterPro" id="IPR036852">
    <property type="entry name" value="Peptidase_S8/S53_dom_sf"/>
</dbReference>
<dbReference type="InterPro" id="IPR050131">
    <property type="entry name" value="Peptidase_S8_subtilisin-like"/>
</dbReference>
<dbReference type="PROSITE" id="PS00137">
    <property type="entry name" value="SUBTILASE_HIS"/>
    <property type="match status" value="1"/>
</dbReference>
<feature type="chain" id="PRO_5035259538" evidence="8">
    <location>
        <begin position="35"/>
        <end position="519"/>
    </location>
</feature>
<gene>
    <name evidence="10" type="ORF">Val02_91240</name>
</gene>
<dbReference type="EMBL" id="BOPF01000069">
    <property type="protein sequence ID" value="GIJ52238.1"/>
    <property type="molecule type" value="Genomic_DNA"/>
</dbReference>
<dbReference type="InterPro" id="IPR034193">
    <property type="entry name" value="PCSK9_ProteinaseK-like"/>
</dbReference>
<dbReference type="Gene3D" id="2.60.120.260">
    <property type="entry name" value="Galactose-binding domain-like"/>
    <property type="match status" value="1"/>
</dbReference>
<feature type="domain" description="P/Homo B" evidence="9">
    <location>
        <begin position="398"/>
        <end position="519"/>
    </location>
</feature>
<dbReference type="PRINTS" id="PR00723">
    <property type="entry name" value="SUBTILISIN"/>
</dbReference>
<feature type="signal peptide" evidence="8">
    <location>
        <begin position="1"/>
        <end position="34"/>
    </location>
</feature>
<dbReference type="FunFam" id="3.40.50.200:FF:000014">
    <property type="entry name" value="Proteinase K"/>
    <property type="match status" value="1"/>
</dbReference>
<dbReference type="GO" id="GO:0005615">
    <property type="term" value="C:extracellular space"/>
    <property type="evidence" value="ECO:0007669"/>
    <property type="project" value="TreeGrafter"/>
</dbReference>
<keyword evidence="8" id="KW-0732">Signal</keyword>
<dbReference type="PROSITE" id="PS51318">
    <property type="entry name" value="TAT"/>
    <property type="match status" value="1"/>
</dbReference>
<dbReference type="InterPro" id="IPR022398">
    <property type="entry name" value="Peptidase_S8_His-AS"/>
</dbReference>
<evidence type="ECO:0000256" key="3">
    <source>
        <dbReference type="ARBA" id="ARBA00022801"/>
    </source>
</evidence>
<evidence type="ECO:0000256" key="5">
    <source>
        <dbReference type="PIRSR" id="PIRSR615500-1"/>
    </source>
</evidence>
<comment type="caution">
    <text evidence="10">The sequence shown here is derived from an EMBL/GenBank/DDBJ whole genome shotgun (WGS) entry which is preliminary data.</text>
</comment>
<keyword evidence="11" id="KW-1185">Reference proteome</keyword>
<dbReference type="InterPro" id="IPR002884">
    <property type="entry name" value="P_dom"/>
</dbReference>
<feature type="active site" description="Charge relay system" evidence="5 6">
    <location>
        <position position="156"/>
    </location>
</feature>
<reference evidence="10" key="1">
    <citation type="submission" date="2021-01" db="EMBL/GenBank/DDBJ databases">
        <title>Whole genome shotgun sequence of Virgisporangium aliadipatigenens NBRC 105644.</title>
        <authorList>
            <person name="Komaki H."/>
            <person name="Tamura T."/>
        </authorList>
    </citation>
    <scope>NUCLEOTIDE SEQUENCE</scope>
    <source>
        <strain evidence="10">NBRC 105644</strain>
    </source>
</reference>
<dbReference type="SUPFAM" id="SSF52743">
    <property type="entry name" value="Subtilisin-like"/>
    <property type="match status" value="1"/>
</dbReference>
<name>A0A8J3YZ42_9ACTN</name>
<sequence>MDMSKPRRFAAKLLVAGSAAAAAAAFMGAGAALAAPAEGTVVNAGAAGAIKDSYIVTLKAGTAESAQQLAARFGGTVNQELDTVHGFTARLTEKSARRLAGNPAVATVEQDRAVALAGTQAGAEWGLDRVDQRDLPLAGSYVYPNTAANVTAYVLDTGVRLTHSELAGRASSGYDFIDKDADASDCQGHGTHVAGTIAGKTYGVAKAAKIVSVRVLNCSGSGSYSGIIAGIDWVTKNAKKPAVANMSLGGASSATLDTALRNSIAAGVTYAVAAGNESKDACTVSPARTDEAITVGATDSTDRRAAFSNFGTCLDIFAPGVSILSATKDSDTSTGRMSGTSMATPHVAGAAAVYLSANPAATPAQVRDALVNAATPNKVTDPMGSANRLLYLTTGAVTTPTTPVGTCTASDGTDRAIADRATVESKLAVAGCTGTASATSTVEVHVKHTDRGDLALTLVAPDGKTFPLKAATIGDNVSNLDATYTVNLSTKTRNGTWRLRITDAYSGDRGTLDRWTLTL</sequence>
<evidence type="ECO:0000313" key="10">
    <source>
        <dbReference type="EMBL" id="GIJ52238.1"/>
    </source>
</evidence>
<accession>A0A8J3YZ42</accession>
<dbReference type="InterPro" id="IPR037045">
    <property type="entry name" value="S8pro/Inhibitor_I9_sf"/>
</dbReference>
<dbReference type="Pfam" id="PF05922">
    <property type="entry name" value="Inhibitor_I9"/>
    <property type="match status" value="1"/>
</dbReference>
<evidence type="ECO:0000256" key="6">
    <source>
        <dbReference type="PROSITE-ProRule" id="PRU01240"/>
    </source>
</evidence>
<dbReference type="PROSITE" id="PS51829">
    <property type="entry name" value="P_HOMO_B"/>
    <property type="match status" value="1"/>
</dbReference>
<organism evidence="10 11">
    <name type="scientific">Virgisporangium aliadipatigenens</name>
    <dbReference type="NCBI Taxonomy" id="741659"/>
    <lineage>
        <taxon>Bacteria</taxon>
        <taxon>Bacillati</taxon>
        <taxon>Actinomycetota</taxon>
        <taxon>Actinomycetes</taxon>
        <taxon>Micromonosporales</taxon>
        <taxon>Micromonosporaceae</taxon>
        <taxon>Virgisporangium</taxon>
    </lineage>
</organism>
<dbReference type="CDD" id="cd04077">
    <property type="entry name" value="Peptidases_S8_PCSK9_ProteinaseK_like"/>
    <property type="match status" value="1"/>
</dbReference>
<evidence type="ECO:0000259" key="9">
    <source>
        <dbReference type="PROSITE" id="PS51829"/>
    </source>
</evidence>
<dbReference type="SUPFAM" id="SSF54897">
    <property type="entry name" value="Protease propeptides/inhibitors"/>
    <property type="match status" value="1"/>
</dbReference>
<keyword evidence="2 6" id="KW-0645">Protease</keyword>
<evidence type="ECO:0000256" key="2">
    <source>
        <dbReference type="ARBA" id="ARBA00022670"/>
    </source>
</evidence>
<dbReference type="PROSITE" id="PS00136">
    <property type="entry name" value="SUBTILASE_ASP"/>
    <property type="match status" value="1"/>
</dbReference>
<dbReference type="InterPro" id="IPR000209">
    <property type="entry name" value="Peptidase_S8/S53_dom"/>
</dbReference>
<dbReference type="Pfam" id="PF01483">
    <property type="entry name" value="P_proprotein"/>
    <property type="match status" value="1"/>
</dbReference>
<keyword evidence="4 6" id="KW-0720">Serine protease</keyword>
<dbReference type="Proteomes" id="UP000619260">
    <property type="component" value="Unassembled WGS sequence"/>
</dbReference>
<dbReference type="InterPro" id="IPR010259">
    <property type="entry name" value="S8pro/Inhibitor_I9"/>
</dbReference>
<dbReference type="Pfam" id="PF00082">
    <property type="entry name" value="Peptidase_S8"/>
    <property type="match status" value="1"/>
</dbReference>
<dbReference type="PANTHER" id="PTHR43806">
    <property type="entry name" value="PEPTIDASE S8"/>
    <property type="match status" value="1"/>
</dbReference>
<keyword evidence="3 6" id="KW-0378">Hydrolase</keyword>
<dbReference type="InterPro" id="IPR006311">
    <property type="entry name" value="TAT_signal"/>
</dbReference>
<comment type="similarity">
    <text evidence="1 6 7">Belongs to the peptidase S8 family.</text>
</comment>
<protein>
    <submittedName>
        <fullName evidence="10">Serine protease</fullName>
    </submittedName>
</protein>
<dbReference type="PANTHER" id="PTHR43806:SF11">
    <property type="entry name" value="CEREVISIN-RELATED"/>
    <property type="match status" value="1"/>
</dbReference>
<dbReference type="InterPro" id="IPR008979">
    <property type="entry name" value="Galactose-bd-like_sf"/>
</dbReference>
<evidence type="ECO:0000256" key="4">
    <source>
        <dbReference type="ARBA" id="ARBA00022825"/>
    </source>
</evidence>
<dbReference type="AlphaFoldDB" id="A0A8J3YZ42"/>
<dbReference type="SUPFAM" id="SSF49785">
    <property type="entry name" value="Galactose-binding domain-like"/>
    <property type="match status" value="1"/>
</dbReference>
<dbReference type="PROSITE" id="PS00138">
    <property type="entry name" value="SUBTILASE_SER"/>
    <property type="match status" value="1"/>
</dbReference>
<dbReference type="GO" id="GO:0004252">
    <property type="term" value="F:serine-type endopeptidase activity"/>
    <property type="evidence" value="ECO:0007669"/>
    <property type="project" value="UniProtKB-UniRule"/>
</dbReference>
<dbReference type="InterPro" id="IPR023827">
    <property type="entry name" value="Peptidase_S8_Asp-AS"/>
</dbReference>
<evidence type="ECO:0000256" key="1">
    <source>
        <dbReference type="ARBA" id="ARBA00011073"/>
    </source>
</evidence>
<dbReference type="PROSITE" id="PS51892">
    <property type="entry name" value="SUBTILASE"/>
    <property type="match status" value="1"/>
</dbReference>
<evidence type="ECO:0000256" key="8">
    <source>
        <dbReference type="SAM" id="SignalP"/>
    </source>
</evidence>
<dbReference type="Gene3D" id="3.40.50.200">
    <property type="entry name" value="Peptidase S8/S53 domain"/>
    <property type="match status" value="1"/>
</dbReference>
<feature type="active site" description="Charge relay system" evidence="5 6">
    <location>
        <position position="189"/>
    </location>
</feature>